<dbReference type="InterPro" id="IPR044760">
    <property type="entry name" value="TRAPPC2L"/>
</dbReference>
<dbReference type="PANTHER" id="PTHR12403">
    <property type="entry name" value="TRAFFICKING PROTEIN PARTICLE COMPLEX SUBUNIT 2"/>
    <property type="match status" value="1"/>
</dbReference>
<dbReference type="Pfam" id="PF04628">
    <property type="entry name" value="Sedlin_N"/>
    <property type="match status" value="1"/>
</dbReference>
<sequence>MFWNTTYFGCCSSSDGSVTDEVNTLTSKVIIAFVSLGHLWRQKRHLTGSQRTHVPDYRASRCCCTAARPGRFWRGSDNSSDLRPARTAVQANMAGRMLCMPVYRLMRVALSFVPDSEWRKARGGRSLIWKRGMVNISRRFEGCRCCSPSSMQSTIEQPGSILALVLPSGGMAWQIWPNDLHSSMAACVAVISDSNQLLYLRTAECPDPLFYHFKVHAALDVVGDKLAKRAAYSGGGHEHTEPYLGLLYPMEDHRLYGYVTNTQIKFIVVLESPTSPLNSTSQAAGGSSPSLQHQDSEIRSLFQCLHSAYVDLVSSPFYTPKTPILPEKLSAAARFDKRVSELLAERASSGVCPLLSFTVQETPTTTAAVPIKP</sequence>
<dbReference type="InterPro" id="IPR011012">
    <property type="entry name" value="Longin-like_dom_sf"/>
</dbReference>
<evidence type="ECO:0000313" key="6">
    <source>
        <dbReference type="Proteomes" id="UP000286415"/>
    </source>
</evidence>
<reference evidence="5 6" key="2">
    <citation type="journal article" date="2021" name="Genomics">
        <title>High-quality reference genome for Clonorchis sinensis.</title>
        <authorList>
            <person name="Young N.D."/>
            <person name="Stroehlein A.J."/>
            <person name="Kinkar L."/>
            <person name="Wang T."/>
            <person name="Sohn W.M."/>
            <person name="Chang B.C.H."/>
            <person name="Kaur P."/>
            <person name="Weisz D."/>
            <person name="Dudchenko O."/>
            <person name="Aiden E.L."/>
            <person name="Korhonen P.K."/>
            <person name="Gasser R.B."/>
        </authorList>
    </citation>
    <scope>NUCLEOTIDE SEQUENCE [LARGE SCALE GENOMIC DNA]</scope>
    <source>
        <strain evidence="5">Cs-k2</strain>
    </source>
</reference>
<evidence type="ECO:0000256" key="1">
    <source>
        <dbReference type="ARBA" id="ARBA00004556"/>
    </source>
</evidence>
<dbReference type="InParanoid" id="A0A419PIU1"/>
<comment type="caution">
    <text evidence="5">The sequence shown here is derived from an EMBL/GenBank/DDBJ whole genome shotgun (WGS) entry which is preliminary data.</text>
</comment>
<dbReference type="InterPro" id="IPR006722">
    <property type="entry name" value="Sedlin"/>
</dbReference>
<comment type="similarity">
    <text evidence="2">Belongs to the TRAPP small subunits family. Sedlin subfamily.</text>
</comment>
<dbReference type="GO" id="GO:0048471">
    <property type="term" value="C:perinuclear region of cytoplasm"/>
    <property type="evidence" value="ECO:0007669"/>
    <property type="project" value="UniProtKB-SubCell"/>
</dbReference>
<protein>
    <recommendedName>
        <fullName evidence="4">Trafficking protein particle complex subunit 2-like protein</fullName>
    </recommendedName>
</protein>
<proteinExistence type="inferred from homology"/>
<dbReference type="OrthoDB" id="10258445at2759"/>
<dbReference type="Gene3D" id="3.30.450.70">
    <property type="match status" value="1"/>
</dbReference>
<accession>A0A419PIU1</accession>
<evidence type="ECO:0000256" key="3">
    <source>
        <dbReference type="ARBA" id="ARBA00022892"/>
    </source>
</evidence>
<dbReference type="Proteomes" id="UP000286415">
    <property type="component" value="Unassembled WGS sequence"/>
</dbReference>
<evidence type="ECO:0000256" key="2">
    <source>
        <dbReference type="ARBA" id="ARBA00006626"/>
    </source>
</evidence>
<keyword evidence="3" id="KW-0813">Transport</keyword>
<organism evidence="5 6">
    <name type="scientific">Clonorchis sinensis</name>
    <name type="common">Chinese liver fluke</name>
    <dbReference type="NCBI Taxonomy" id="79923"/>
    <lineage>
        <taxon>Eukaryota</taxon>
        <taxon>Metazoa</taxon>
        <taxon>Spiralia</taxon>
        <taxon>Lophotrochozoa</taxon>
        <taxon>Platyhelminthes</taxon>
        <taxon>Trematoda</taxon>
        <taxon>Digenea</taxon>
        <taxon>Opisthorchiida</taxon>
        <taxon>Opisthorchiata</taxon>
        <taxon>Opisthorchiidae</taxon>
        <taxon>Clonorchis</taxon>
    </lineage>
</organism>
<dbReference type="GO" id="GO:0006888">
    <property type="term" value="P:endoplasmic reticulum to Golgi vesicle-mediated transport"/>
    <property type="evidence" value="ECO:0007669"/>
    <property type="project" value="InterPro"/>
</dbReference>
<comment type="subcellular location">
    <subcellularLocation>
        <location evidence="1">Cytoplasm</location>
        <location evidence="1">Perinuclear region</location>
    </subcellularLocation>
</comment>
<keyword evidence="3" id="KW-0931">ER-Golgi transport</keyword>
<gene>
    <name evidence="5" type="ORF">CSKR_103484</name>
</gene>
<keyword evidence="6" id="KW-1185">Reference proteome</keyword>
<evidence type="ECO:0000256" key="4">
    <source>
        <dbReference type="ARBA" id="ARBA00024408"/>
    </source>
</evidence>
<dbReference type="SUPFAM" id="SSF64356">
    <property type="entry name" value="SNARE-like"/>
    <property type="match status" value="1"/>
</dbReference>
<dbReference type="AlphaFoldDB" id="A0A419PIU1"/>
<dbReference type="STRING" id="79923.A0A419PIU1"/>
<evidence type="ECO:0000313" key="5">
    <source>
        <dbReference type="EMBL" id="KAG5448867.1"/>
    </source>
</evidence>
<reference evidence="5 6" key="1">
    <citation type="journal article" date="2018" name="Biotechnol. Adv.">
        <title>Improved genomic resources and new bioinformatic workflow for the carcinogenic parasite Clonorchis sinensis: Biotechnological implications.</title>
        <authorList>
            <person name="Wang D."/>
            <person name="Korhonen P.K."/>
            <person name="Gasser R.B."/>
            <person name="Young N.D."/>
        </authorList>
    </citation>
    <scope>NUCLEOTIDE SEQUENCE [LARGE SCALE GENOMIC DNA]</scope>
    <source>
        <strain evidence="5">Cs-k2</strain>
    </source>
</reference>
<name>A0A419PIU1_CLOSI</name>
<dbReference type="EMBL" id="NIRI02000042">
    <property type="protein sequence ID" value="KAG5448867.1"/>
    <property type="molecule type" value="Genomic_DNA"/>
</dbReference>
<dbReference type="CDD" id="cd14854">
    <property type="entry name" value="TRAPPC2L"/>
    <property type="match status" value="1"/>
</dbReference>